<reference evidence="5 6" key="1">
    <citation type="submission" date="2024-10" db="EMBL/GenBank/DDBJ databases">
        <authorList>
            <person name="Kim D."/>
        </authorList>
    </citation>
    <scope>NUCLEOTIDE SEQUENCE [LARGE SCALE GENOMIC DNA]</scope>
    <source>
        <strain evidence="5">BH-2024</strain>
    </source>
</reference>
<dbReference type="InterPro" id="IPR002347">
    <property type="entry name" value="SDR_fam"/>
</dbReference>
<evidence type="ECO:0000256" key="2">
    <source>
        <dbReference type="ARBA" id="ARBA00022857"/>
    </source>
</evidence>
<proteinExistence type="inferred from homology"/>
<evidence type="ECO:0000313" key="5">
    <source>
        <dbReference type="EMBL" id="KAL3081997.1"/>
    </source>
</evidence>
<comment type="caution">
    <text evidence="5">The sequence shown here is derived from an EMBL/GenBank/DDBJ whole genome shotgun (WGS) entry which is preliminary data.</text>
</comment>
<keyword evidence="6" id="KW-1185">Reference proteome</keyword>
<dbReference type="PRINTS" id="PR00080">
    <property type="entry name" value="SDRFAMILY"/>
</dbReference>
<accession>A0ABD2IPM1</accession>
<evidence type="ECO:0000256" key="1">
    <source>
        <dbReference type="ARBA" id="ARBA00006484"/>
    </source>
</evidence>
<keyword evidence="3" id="KW-0560">Oxidoreductase</keyword>
<evidence type="ECO:0000313" key="6">
    <source>
        <dbReference type="Proteomes" id="UP001620626"/>
    </source>
</evidence>
<organism evidence="5 6">
    <name type="scientific">Heterodera trifolii</name>
    <dbReference type="NCBI Taxonomy" id="157864"/>
    <lineage>
        <taxon>Eukaryota</taxon>
        <taxon>Metazoa</taxon>
        <taxon>Ecdysozoa</taxon>
        <taxon>Nematoda</taxon>
        <taxon>Chromadorea</taxon>
        <taxon>Rhabditida</taxon>
        <taxon>Tylenchina</taxon>
        <taxon>Tylenchomorpha</taxon>
        <taxon>Tylenchoidea</taxon>
        <taxon>Heteroderidae</taxon>
        <taxon>Heteroderinae</taxon>
        <taxon>Heterodera</taxon>
    </lineage>
</organism>
<name>A0ABD2IPM1_9BILA</name>
<dbReference type="SUPFAM" id="SSF51735">
    <property type="entry name" value="NAD(P)-binding Rossmann-fold domains"/>
    <property type="match status" value="1"/>
</dbReference>
<dbReference type="PRINTS" id="PR00081">
    <property type="entry name" value="GDHRDH"/>
</dbReference>
<evidence type="ECO:0000256" key="3">
    <source>
        <dbReference type="ARBA" id="ARBA00023002"/>
    </source>
</evidence>
<protein>
    <recommendedName>
        <fullName evidence="7">Carbonyl reductase</fullName>
    </recommendedName>
</protein>
<comment type="similarity">
    <text evidence="1 4">Belongs to the short-chain dehydrogenases/reductases (SDR) family.</text>
</comment>
<dbReference type="GO" id="GO:0016491">
    <property type="term" value="F:oxidoreductase activity"/>
    <property type="evidence" value="ECO:0007669"/>
    <property type="project" value="UniProtKB-KW"/>
</dbReference>
<keyword evidence="2" id="KW-0521">NADP</keyword>
<gene>
    <name evidence="5" type="ORF">niasHT_032679</name>
</gene>
<sequence length="284" mass="30977">MAGKIFVVTGANKGIGYGIARGLAQQVNGATIYMTARTPSLGEKALEELEKELGTKRISKLAFHQLDITDEKSCADFAAFLKKTHGGLDVLINNAGFAYKQNATESAATQADFTIGVNYYGTKLVTDQLGPLIRDGGRIVNVCSQMGVMGSQIGVMGNLYKQSLIDQFKRDDFTLNDIDTFVEEYKKLAHADKRKEGGYPESAYCVSKAAEIALSVLQARELAKRNIVVNACCPGFVDTDMTSHKGHLTIDQGADTPIFLAIDQSVQNGGLFYFKRKPITWLQE</sequence>
<evidence type="ECO:0008006" key="7">
    <source>
        <dbReference type="Google" id="ProtNLM"/>
    </source>
</evidence>
<dbReference type="PANTHER" id="PTHR43963">
    <property type="entry name" value="CARBONYL REDUCTASE 1-RELATED"/>
    <property type="match status" value="1"/>
</dbReference>
<dbReference type="AlphaFoldDB" id="A0ABD2IPM1"/>
<dbReference type="Gene3D" id="3.40.50.720">
    <property type="entry name" value="NAD(P)-binding Rossmann-like Domain"/>
    <property type="match status" value="1"/>
</dbReference>
<evidence type="ECO:0000256" key="4">
    <source>
        <dbReference type="RuleBase" id="RU000363"/>
    </source>
</evidence>
<dbReference type="InterPro" id="IPR036291">
    <property type="entry name" value="NAD(P)-bd_dom_sf"/>
</dbReference>
<dbReference type="EMBL" id="JBICBT010001125">
    <property type="protein sequence ID" value="KAL3081997.1"/>
    <property type="molecule type" value="Genomic_DNA"/>
</dbReference>
<dbReference type="Proteomes" id="UP001620626">
    <property type="component" value="Unassembled WGS sequence"/>
</dbReference>
<dbReference type="PANTHER" id="PTHR43963:SF6">
    <property type="entry name" value="CHAIN DEHYDROGENASE FAMILY PROTEIN, PUTATIVE (AFU_ORTHOLOGUE AFUA_3G15350)-RELATED"/>
    <property type="match status" value="1"/>
</dbReference>
<dbReference type="Pfam" id="PF00106">
    <property type="entry name" value="adh_short"/>
    <property type="match status" value="2"/>
</dbReference>